<reference evidence="1" key="1">
    <citation type="submission" date="2021-02" db="EMBL/GenBank/DDBJ databases">
        <authorList>
            <consortium name="DOE Joint Genome Institute"/>
            <person name="Ahrendt S."/>
            <person name="Looney B.P."/>
            <person name="Miyauchi S."/>
            <person name="Morin E."/>
            <person name="Drula E."/>
            <person name="Courty P.E."/>
            <person name="Chicoki N."/>
            <person name="Fauchery L."/>
            <person name="Kohler A."/>
            <person name="Kuo A."/>
            <person name="Labutti K."/>
            <person name="Pangilinan J."/>
            <person name="Lipzen A."/>
            <person name="Riley R."/>
            <person name="Andreopoulos W."/>
            <person name="He G."/>
            <person name="Johnson J."/>
            <person name="Barry K.W."/>
            <person name="Grigoriev I.V."/>
            <person name="Nagy L."/>
            <person name="Hibbett D."/>
            <person name="Henrissat B."/>
            <person name="Matheny P.B."/>
            <person name="Labbe J."/>
            <person name="Martin F."/>
        </authorList>
    </citation>
    <scope>NUCLEOTIDE SEQUENCE</scope>
    <source>
        <strain evidence="1">EC-137</strain>
    </source>
</reference>
<name>A0ACB8QFF8_9AGAM</name>
<comment type="caution">
    <text evidence="1">The sequence shown here is derived from an EMBL/GenBank/DDBJ whole genome shotgun (WGS) entry which is preliminary data.</text>
</comment>
<evidence type="ECO:0000313" key="2">
    <source>
        <dbReference type="Proteomes" id="UP000814128"/>
    </source>
</evidence>
<protein>
    <submittedName>
        <fullName evidence="1">NAD-binding protein</fullName>
    </submittedName>
</protein>
<organism evidence="1 2">
    <name type="scientific">Vararia minispora EC-137</name>
    <dbReference type="NCBI Taxonomy" id="1314806"/>
    <lineage>
        <taxon>Eukaryota</taxon>
        <taxon>Fungi</taxon>
        <taxon>Dikarya</taxon>
        <taxon>Basidiomycota</taxon>
        <taxon>Agaricomycotina</taxon>
        <taxon>Agaricomycetes</taxon>
        <taxon>Russulales</taxon>
        <taxon>Lachnocladiaceae</taxon>
        <taxon>Vararia</taxon>
    </lineage>
</organism>
<accession>A0ACB8QFF8</accession>
<sequence>MASSDIRGTYQPVSIAGKLALITGATGGIGAATARLFASRGVHLALHYFSQTSAAEALVTELSALGVRARAYQCDLSDFDAVRQMHAKIVEELGDPDILYNNAAAERTIMGIRGKIEDVKMEDVEGCWRSNAGAAFLLTQLCVPPMEKQGWGRVIFCSSIAAATGGVVGPHYASSKSALHGIMHWVAAQYARSGVTSNAVAPCLIANTQMFKEPTEAHRNLIPMGRFGQPEEIAQAVELLVTNGYMTNKIITVDGGLLPSALA</sequence>
<dbReference type="EMBL" id="MU273643">
    <property type="protein sequence ID" value="KAI0030036.1"/>
    <property type="molecule type" value="Genomic_DNA"/>
</dbReference>
<dbReference type="Proteomes" id="UP000814128">
    <property type="component" value="Unassembled WGS sequence"/>
</dbReference>
<evidence type="ECO:0000313" key="1">
    <source>
        <dbReference type="EMBL" id="KAI0030036.1"/>
    </source>
</evidence>
<reference evidence="1" key="2">
    <citation type="journal article" date="2022" name="New Phytol.">
        <title>Evolutionary transition to the ectomycorrhizal habit in the genomes of a hyperdiverse lineage of mushroom-forming fungi.</title>
        <authorList>
            <person name="Looney B."/>
            <person name="Miyauchi S."/>
            <person name="Morin E."/>
            <person name="Drula E."/>
            <person name="Courty P.E."/>
            <person name="Kohler A."/>
            <person name="Kuo A."/>
            <person name="LaButti K."/>
            <person name="Pangilinan J."/>
            <person name="Lipzen A."/>
            <person name="Riley R."/>
            <person name="Andreopoulos W."/>
            <person name="He G."/>
            <person name="Johnson J."/>
            <person name="Nolan M."/>
            <person name="Tritt A."/>
            <person name="Barry K.W."/>
            <person name="Grigoriev I.V."/>
            <person name="Nagy L.G."/>
            <person name="Hibbett D."/>
            <person name="Henrissat B."/>
            <person name="Matheny P.B."/>
            <person name="Labbe J."/>
            <person name="Martin F.M."/>
        </authorList>
    </citation>
    <scope>NUCLEOTIDE SEQUENCE</scope>
    <source>
        <strain evidence="1">EC-137</strain>
    </source>
</reference>
<gene>
    <name evidence="1" type="ORF">K488DRAFT_55095</name>
</gene>
<keyword evidence="2" id="KW-1185">Reference proteome</keyword>
<proteinExistence type="predicted"/>